<dbReference type="InterPro" id="IPR020449">
    <property type="entry name" value="Tscrpt_reg_AraC-type_HTH"/>
</dbReference>
<keyword evidence="2 6" id="KW-0238">DNA-binding</keyword>
<gene>
    <name evidence="6" type="ORF">SAMN05421730_101763</name>
</gene>
<evidence type="ECO:0000256" key="3">
    <source>
        <dbReference type="ARBA" id="ARBA00023163"/>
    </source>
</evidence>
<keyword evidence="4" id="KW-0472">Membrane</keyword>
<organism evidence="6 7">
    <name type="scientific">Anaerobium acetethylicum</name>
    <dbReference type="NCBI Taxonomy" id="1619234"/>
    <lineage>
        <taxon>Bacteria</taxon>
        <taxon>Bacillati</taxon>
        <taxon>Bacillota</taxon>
        <taxon>Clostridia</taxon>
        <taxon>Lachnospirales</taxon>
        <taxon>Lachnospiraceae</taxon>
        <taxon>Anaerobium</taxon>
    </lineage>
</organism>
<dbReference type="InterPro" id="IPR009057">
    <property type="entry name" value="Homeodomain-like_sf"/>
</dbReference>
<dbReference type="InterPro" id="IPR018060">
    <property type="entry name" value="HTH_AraC"/>
</dbReference>
<evidence type="ECO:0000256" key="2">
    <source>
        <dbReference type="ARBA" id="ARBA00023125"/>
    </source>
</evidence>
<keyword evidence="3" id="KW-0804">Transcription</keyword>
<name>A0A1D3TVL9_9FIRM</name>
<dbReference type="RefSeq" id="WP_091235081.1">
    <property type="nucleotide sequence ID" value="NZ_FMKA01000017.1"/>
</dbReference>
<dbReference type="PRINTS" id="PR00032">
    <property type="entry name" value="HTHARAC"/>
</dbReference>
<dbReference type="SUPFAM" id="SSF46689">
    <property type="entry name" value="Homeodomain-like"/>
    <property type="match status" value="2"/>
</dbReference>
<evidence type="ECO:0000259" key="5">
    <source>
        <dbReference type="PROSITE" id="PS01124"/>
    </source>
</evidence>
<dbReference type="Gene3D" id="1.10.10.60">
    <property type="entry name" value="Homeodomain-like"/>
    <property type="match status" value="2"/>
</dbReference>
<dbReference type="AlphaFoldDB" id="A0A1D3TVL9"/>
<dbReference type="STRING" id="1619234.SAMN05421730_101763"/>
<dbReference type="EMBL" id="FMKA01000017">
    <property type="protein sequence ID" value="SCP98193.1"/>
    <property type="molecule type" value="Genomic_DNA"/>
</dbReference>
<dbReference type="Pfam" id="PF12833">
    <property type="entry name" value="HTH_18"/>
    <property type="match status" value="1"/>
</dbReference>
<evidence type="ECO:0000313" key="6">
    <source>
        <dbReference type="EMBL" id="SCP98193.1"/>
    </source>
</evidence>
<dbReference type="SMART" id="SM00342">
    <property type="entry name" value="HTH_ARAC"/>
    <property type="match status" value="1"/>
</dbReference>
<keyword evidence="4" id="KW-1133">Transmembrane helix</keyword>
<dbReference type="GO" id="GO:0043565">
    <property type="term" value="F:sequence-specific DNA binding"/>
    <property type="evidence" value="ECO:0007669"/>
    <property type="project" value="InterPro"/>
</dbReference>
<keyword evidence="4" id="KW-0812">Transmembrane</keyword>
<feature type="transmembrane region" description="Helical" evidence="4">
    <location>
        <begin position="321"/>
        <end position="339"/>
    </location>
</feature>
<reference evidence="6 7" key="1">
    <citation type="submission" date="2016-09" db="EMBL/GenBank/DDBJ databases">
        <authorList>
            <person name="Capua I."/>
            <person name="De Benedictis P."/>
            <person name="Joannis T."/>
            <person name="Lombin L.H."/>
            <person name="Cattoli G."/>
        </authorList>
    </citation>
    <scope>NUCLEOTIDE SEQUENCE [LARGE SCALE GENOMIC DNA]</scope>
    <source>
        <strain evidence="6 7">GluBS11</strain>
    </source>
</reference>
<evidence type="ECO:0000313" key="7">
    <source>
        <dbReference type="Proteomes" id="UP000199315"/>
    </source>
</evidence>
<dbReference type="GO" id="GO:0003700">
    <property type="term" value="F:DNA-binding transcription factor activity"/>
    <property type="evidence" value="ECO:0007669"/>
    <property type="project" value="InterPro"/>
</dbReference>
<feature type="transmembrane region" description="Helical" evidence="4">
    <location>
        <begin position="20"/>
        <end position="44"/>
    </location>
</feature>
<keyword evidence="7" id="KW-1185">Reference proteome</keyword>
<dbReference type="PANTHER" id="PTHR43280:SF28">
    <property type="entry name" value="HTH-TYPE TRANSCRIPTIONAL ACTIVATOR RHAS"/>
    <property type="match status" value="1"/>
</dbReference>
<dbReference type="Proteomes" id="UP000199315">
    <property type="component" value="Unassembled WGS sequence"/>
</dbReference>
<evidence type="ECO:0000256" key="4">
    <source>
        <dbReference type="SAM" id="Phobius"/>
    </source>
</evidence>
<dbReference type="OrthoDB" id="1975037at2"/>
<dbReference type="InterPro" id="IPR018062">
    <property type="entry name" value="HTH_AraC-typ_CS"/>
</dbReference>
<protein>
    <submittedName>
        <fullName evidence="6">AraC-type DNA-binding protein</fullName>
    </submittedName>
</protein>
<dbReference type="PANTHER" id="PTHR43280">
    <property type="entry name" value="ARAC-FAMILY TRANSCRIPTIONAL REGULATOR"/>
    <property type="match status" value="1"/>
</dbReference>
<proteinExistence type="predicted"/>
<accession>A0A1D3TVL9</accession>
<dbReference type="PROSITE" id="PS00041">
    <property type="entry name" value="HTH_ARAC_FAMILY_1"/>
    <property type="match status" value="1"/>
</dbReference>
<sequence length="783" mass="90697">MKNTKQWILNKISKINIKNIPFMVELYIVIFLVLAIPLVATTYIGTSVLINYYQDEMGKFANDSLSALKKNSELVLDNYETGIIKLTKSEYIYNIKNSTSYDKLRSSMSNSKEAMDVLDLLEDYAYSDPMIQSIYIYIEGADYAITTNYGIVPLDECRDKGIVEEFQKSSSSKLTRWEPRKIPTSQNTKDAMGYNNQVLSYVYQLNSLTTSARGTVVLNINEDRFHKLVNSSEFDKSSELLIMDQGGVVVSHENSENFMDNIKAAPSIQLILGREEQSGYVILENIMYSYSKDAKNDWIYICKHDNKLLMEKIYSTRNSNAFINLIIMVIAVLVFTILTRRISRPLNKLIQNVKNKEGMELDNSRNEWYLLEEAFRQITTQEEQLKAVVKSSESGIKKQYLTEVLKGNYESTYNGIDPTVFPYDNFVVIILAFDQKEEFISRYTSEQRYYFRALLLSKGEQMTVDNGVIQGVIFENKTIALIVNMKSFDCSMTPMNLKKQLREIQNEMLKVTDNSFSVGMGGCHHGLEGITKSLLEAQEALERKIVIGRKSIIIWNSGMEESGSYYYPYQSERHIMNYMSSNNPERVADEIRSLIADIRSRRDISASNIYQIFNQLVGTTMRYLVETHSNINEIFGDMNHIYRKMAALDTLEEMEKFILNLYEKIFSYLEKNQTDETNHINRIISYIRENYKSDINFEEMSEKIGISYSYARKIMKEATNTSLIDYLNKFRIEESKNLIRQTNKAFSEIAVSVGYNNVQSFTRYFKKFEGITPSEYKEKKDNQ</sequence>
<dbReference type="PROSITE" id="PS01124">
    <property type="entry name" value="HTH_ARAC_FAMILY_2"/>
    <property type="match status" value="1"/>
</dbReference>
<evidence type="ECO:0000256" key="1">
    <source>
        <dbReference type="ARBA" id="ARBA00023015"/>
    </source>
</evidence>
<dbReference type="Gene3D" id="3.30.450.20">
    <property type="entry name" value="PAS domain"/>
    <property type="match status" value="1"/>
</dbReference>
<feature type="domain" description="HTH araC/xylS-type" evidence="5">
    <location>
        <begin position="681"/>
        <end position="779"/>
    </location>
</feature>
<keyword evidence="1" id="KW-0805">Transcription regulation</keyword>